<dbReference type="PIRSF" id="PIRSF005739">
    <property type="entry name" value="O-mtase"/>
    <property type="match status" value="1"/>
</dbReference>
<keyword evidence="3" id="KW-0949">S-adenosyl-L-methionine</keyword>
<dbReference type="Pfam" id="PF08100">
    <property type="entry name" value="Dimerisation"/>
    <property type="match status" value="1"/>
</dbReference>
<evidence type="ECO:0000313" key="7">
    <source>
        <dbReference type="EMBL" id="KAK9676768.1"/>
    </source>
</evidence>
<reference evidence="7" key="1">
    <citation type="submission" date="2024-03" db="EMBL/GenBank/DDBJ databases">
        <title>WGS assembly of Saponaria officinalis var. Norfolk2.</title>
        <authorList>
            <person name="Jenkins J."/>
            <person name="Shu S."/>
            <person name="Grimwood J."/>
            <person name="Barry K."/>
            <person name="Goodstein D."/>
            <person name="Schmutz J."/>
            <person name="Leebens-Mack J."/>
            <person name="Osbourn A."/>
        </authorList>
    </citation>
    <scope>NUCLEOTIDE SEQUENCE [LARGE SCALE GENOMIC DNA]</scope>
    <source>
        <strain evidence="7">JIC</strain>
    </source>
</reference>
<feature type="domain" description="O-methyltransferase dimerisation" evidence="6">
    <location>
        <begin position="28"/>
        <end position="114"/>
    </location>
</feature>
<dbReference type="GO" id="GO:0032259">
    <property type="term" value="P:methylation"/>
    <property type="evidence" value="ECO:0007669"/>
    <property type="project" value="UniProtKB-KW"/>
</dbReference>
<dbReference type="GO" id="GO:0046983">
    <property type="term" value="F:protein dimerization activity"/>
    <property type="evidence" value="ECO:0007669"/>
    <property type="project" value="InterPro"/>
</dbReference>
<dbReference type="Pfam" id="PF00891">
    <property type="entry name" value="Methyltransf_2"/>
    <property type="match status" value="1"/>
</dbReference>
<dbReference type="Gene3D" id="3.40.50.150">
    <property type="entry name" value="Vaccinia Virus protein VP39"/>
    <property type="match status" value="1"/>
</dbReference>
<evidence type="ECO:0000313" key="8">
    <source>
        <dbReference type="Proteomes" id="UP001443914"/>
    </source>
</evidence>
<dbReference type="Gene3D" id="1.10.10.10">
    <property type="entry name" value="Winged helix-like DNA-binding domain superfamily/Winged helix DNA-binding domain"/>
    <property type="match status" value="1"/>
</dbReference>
<sequence>MASQATMHTNITEDDAQIIHNAETQILNHCFAFVDTLVLRSAVELHIPDIIHSHGHPMTVSEIASKIMSATPPNIPSLARIMRVLASKDIFTINYNQEKEALYGLTITSKSLLNDSNNLSFAPMFLSLTHPTAMAPWHTLSHSIKEGGTPFERVYGETFWEKSSKEPELNEFNSGMAYVTKNMMNALLKGYKDEFSKLEGSLVDVAGGFGDVVGEIVKAHPNIEGINFDLPHVVAAAPPVPGVTHVGGDMFSHIPQADTILLKSVLHNWGDEDCIKILKNIKKAISKKRGKVILVEIILQSNTSRKERFEDAKMILDRFMMTIFGGGKERTEKEWKKLLNDAGFTRYNIIQIHSTVSIIEAFPL</sequence>
<accession>A0AAW1HK16</accession>
<gene>
    <name evidence="7" type="ORF">RND81_11G099100</name>
</gene>
<keyword evidence="1" id="KW-0489">Methyltransferase</keyword>
<dbReference type="SUPFAM" id="SSF53335">
    <property type="entry name" value="S-adenosyl-L-methionine-dependent methyltransferases"/>
    <property type="match status" value="1"/>
</dbReference>
<evidence type="ECO:0000256" key="4">
    <source>
        <dbReference type="PIRSR" id="PIRSR005739-1"/>
    </source>
</evidence>
<feature type="active site" description="Proton acceptor" evidence="4">
    <location>
        <position position="267"/>
    </location>
</feature>
<keyword evidence="2" id="KW-0808">Transferase</keyword>
<proteinExistence type="predicted"/>
<dbReference type="InterPro" id="IPR012967">
    <property type="entry name" value="COMT_dimerisation"/>
</dbReference>
<evidence type="ECO:0000259" key="5">
    <source>
        <dbReference type="Pfam" id="PF00891"/>
    </source>
</evidence>
<dbReference type="Proteomes" id="UP001443914">
    <property type="component" value="Unassembled WGS sequence"/>
</dbReference>
<dbReference type="InterPro" id="IPR001077">
    <property type="entry name" value="COMT_C"/>
</dbReference>
<dbReference type="SUPFAM" id="SSF46785">
    <property type="entry name" value="Winged helix' DNA-binding domain"/>
    <property type="match status" value="1"/>
</dbReference>
<dbReference type="InterPro" id="IPR016461">
    <property type="entry name" value="COMT-like"/>
</dbReference>
<evidence type="ECO:0000256" key="3">
    <source>
        <dbReference type="ARBA" id="ARBA00022691"/>
    </source>
</evidence>
<evidence type="ECO:0000256" key="1">
    <source>
        <dbReference type="ARBA" id="ARBA00022603"/>
    </source>
</evidence>
<dbReference type="AlphaFoldDB" id="A0AAW1HK16"/>
<evidence type="ECO:0000256" key="2">
    <source>
        <dbReference type="ARBA" id="ARBA00022679"/>
    </source>
</evidence>
<keyword evidence="8" id="KW-1185">Reference proteome</keyword>
<feature type="domain" description="O-methyltransferase C-terminal" evidence="5">
    <location>
        <begin position="137"/>
        <end position="344"/>
    </location>
</feature>
<dbReference type="InterPro" id="IPR036388">
    <property type="entry name" value="WH-like_DNA-bd_sf"/>
</dbReference>
<dbReference type="GO" id="GO:0008171">
    <property type="term" value="F:O-methyltransferase activity"/>
    <property type="evidence" value="ECO:0007669"/>
    <property type="project" value="InterPro"/>
</dbReference>
<organism evidence="7 8">
    <name type="scientific">Saponaria officinalis</name>
    <name type="common">Common soapwort</name>
    <name type="synonym">Lychnis saponaria</name>
    <dbReference type="NCBI Taxonomy" id="3572"/>
    <lineage>
        <taxon>Eukaryota</taxon>
        <taxon>Viridiplantae</taxon>
        <taxon>Streptophyta</taxon>
        <taxon>Embryophyta</taxon>
        <taxon>Tracheophyta</taxon>
        <taxon>Spermatophyta</taxon>
        <taxon>Magnoliopsida</taxon>
        <taxon>eudicotyledons</taxon>
        <taxon>Gunneridae</taxon>
        <taxon>Pentapetalae</taxon>
        <taxon>Caryophyllales</taxon>
        <taxon>Caryophyllaceae</taxon>
        <taxon>Caryophylleae</taxon>
        <taxon>Saponaria</taxon>
    </lineage>
</organism>
<evidence type="ECO:0000259" key="6">
    <source>
        <dbReference type="Pfam" id="PF08100"/>
    </source>
</evidence>
<dbReference type="PROSITE" id="PS51683">
    <property type="entry name" value="SAM_OMT_II"/>
    <property type="match status" value="1"/>
</dbReference>
<dbReference type="InterPro" id="IPR036390">
    <property type="entry name" value="WH_DNA-bd_sf"/>
</dbReference>
<dbReference type="InterPro" id="IPR029063">
    <property type="entry name" value="SAM-dependent_MTases_sf"/>
</dbReference>
<comment type="caution">
    <text evidence="7">The sequence shown here is derived from an EMBL/GenBank/DDBJ whole genome shotgun (WGS) entry which is preliminary data.</text>
</comment>
<dbReference type="EMBL" id="JBDFQZ010000011">
    <property type="protein sequence ID" value="KAK9676768.1"/>
    <property type="molecule type" value="Genomic_DNA"/>
</dbReference>
<protein>
    <submittedName>
        <fullName evidence="7">Uncharacterized protein</fullName>
    </submittedName>
</protein>
<name>A0AAW1HK16_SAPOF</name>
<dbReference type="PANTHER" id="PTHR11746">
    <property type="entry name" value="O-METHYLTRANSFERASE"/>
    <property type="match status" value="1"/>
</dbReference>